<evidence type="ECO:0000256" key="5">
    <source>
        <dbReference type="PROSITE-ProRule" id="PRU00339"/>
    </source>
</evidence>
<dbReference type="InterPro" id="IPR011990">
    <property type="entry name" value="TPR-like_helical_dom_sf"/>
</dbReference>
<dbReference type="GO" id="GO:0004674">
    <property type="term" value="F:protein serine/threonine kinase activity"/>
    <property type="evidence" value="ECO:0007669"/>
    <property type="project" value="UniProtKB-KW"/>
</dbReference>
<evidence type="ECO:0000313" key="9">
    <source>
        <dbReference type="Proteomes" id="UP000299367"/>
    </source>
</evidence>
<keyword evidence="8" id="KW-0723">Serine/threonine-protein kinase</keyword>
<feature type="repeat" description="TPR" evidence="5">
    <location>
        <begin position="393"/>
        <end position="426"/>
    </location>
</feature>
<dbReference type="InterPro" id="IPR011009">
    <property type="entry name" value="Kinase-like_dom_sf"/>
</dbReference>
<dbReference type="Gene3D" id="1.10.510.10">
    <property type="entry name" value="Transferase(Phosphotransferase) domain 1"/>
    <property type="match status" value="1"/>
</dbReference>
<comment type="caution">
    <text evidence="8">The sequence shown here is derived from an EMBL/GenBank/DDBJ whole genome shotgun (WGS) entry which is preliminary data.</text>
</comment>
<dbReference type="OrthoDB" id="581647at2"/>
<keyword evidence="5" id="KW-0802">TPR repeat</keyword>
<keyword evidence="3 8" id="KW-0418">Kinase</keyword>
<dbReference type="Gene3D" id="1.25.40.10">
    <property type="entry name" value="Tetratricopeptide repeat domain"/>
    <property type="match status" value="2"/>
</dbReference>
<dbReference type="Pfam" id="PF13431">
    <property type="entry name" value="TPR_17"/>
    <property type="match status" value="1"/>
</dbReference>
<dbReference type="PROSITE" id="PS50005">
    <property type="entry name" value="TPR"/>
    <property type="match status" value="2"/>
</dbReference>
<organism evidence="8 9">
    <name type="scientific">Dolichospermum planctonicum</name>
    <dbReference type="NCBI Taxonomy" id="136072"/>
    <lineage>
        <taxon>Bacteria</taxon>
        <taxon>Bacillati</taxon>
        <taxon>Cyanobacteriota</taxon>
        <taxon>Cyanophyceae</taxon>
        <taxon>Nostocales</taxon>
        <taxon>Aphanizomenonaceae</taxon>
        <taxon>Dolichospermum</taxon>
    </lineage>
</organism>
<dbReference type="InterPro" id="IPR017441">
    <property type="entry name" value="Protein_kinase_ATP_BS"/>
</dbReference>
<keyword evidence="2 6" id="KW-0547">Nucleotide-binding</keyword>
<accession>A0A480AG73</accession>
<evidence type="ECO:0000256" key="3">
    <source>
        <dbReference type="ARBA" id="ARBA00022777"/>
    </source>
</evidence>
<dbReference type="Proteomes" id="UP000299367">
    <property type="component" value="Unassembled WGS sequence"/>
</dbReference>
<dbReference type="InterPro" id="IPR008271">
    <property type="entry name" value="Ser/Thr_kinase_AS"/>
</dbReference>
<evidence type="ECO:0000313" key="8">
    <source>
        <dbReference type="EMBL" id="GCL42081.1"/>
    </source>
</evidence>
<dbReference type="InterPro" id="IPR019734">
    <property type="entry name" value="TPR_rpt"/>
</dbReference>
<keyword evidence="1" id="KW-0808">Transferase</keyword>
<dbReference type="RefSeq" id="WP_137907739.1">
    <property type="nucleotide sequence ID" value="NZ_BJCF01000016.1"/>
</dbReference>
<dbReference type="SUPFAM" id="SSF48452">
    <property type="entry name" value="TPR-like"/>
    <property type="match status" value="2"/>
</dbReference>
<evidence type="ECO:0000256" key="6">
    <source>
        <dbReference type="PROSITE-ProRule" id="PRU10141"/>
    </source>
</evidence>
<dbReference type="Pfam" id="PF14559">
    <property type="entry name" value="TPR_19"/>
    <property type="match status" value="1"/>
</dbReference>
<dbReference type="PANTHER" id="PTHR43289">
    <property type="entry name" value="MITOGEN-ACTIVATED PROTEIN KINASE KINASE KINASE 20-RELATED"/>
    <property type="match status" value="1"/>
</dbReference>
<dbReference type="SMART" id="SM00028">
    <property type="entry name" value="TPR"/>
    <property type="match status" value="6"/>
</dbReference>
<feature type="repeat" description="TPR" evidence="5">
    <location>
        <begin position="616"/>
        <end position="649"/>
    </location>
</feature>
<evidence type="ECO:0000256" key="4">
    <source>
        <dbReference type="ARBA" id="ARBA00022840"/>
    </source>
</evidence>
<dbReference type="Pfam" id="PF00069">
    <property type="entry name" value="Pkinase"/>
    <property type="match status" value="1"/>
</dbReference>
<dbReference type="PANTHER" id="PTHR43289:SF34">
    <property type="entry name" value="SERINE_THREONINE-PROTEIN KINASE YBDM-RELATED"/>
    <property type="match status" value="1"/>
</dbReference>
<feature type="domain" description="Protein kinase" evidence="7">
    <location>
        <begin position="48"/>
        <end position="326"/>
    </location>
</feature>
<evidence type="ECO:0000259" key="7">
    <source>
        <dbReference type="PROSITE" id="PS50011"/>
    </source>
</evidence>
<dbReference type="EMBL" id="BJCF01000016">
    <property type="protein sequence ID" value="GCL42081.1"/>
    <property type="molecule type" value="Genomic_DNA"/>
</dbReference>
<dbReference type="CDD" id="cd14014">
    <property type="entry name" value="STKc_PknB_like"/>
    <property type="match status" value="1"/>
</dbReference>
<reference evidence="9" key="1">
    <citation type="submission" date="2019-02" db="EMBL/GenBank/DDBJ databases">
        <title>Draft genome sequence of Dolichospermum planctonicum NIES-80.</title>
        <authorList>
            <person name="Yamaguchi H."/>
            <person name="Suzuki S."/>
            <person name="Kawachi M."/>
        </authorList>
    </citation>
    <scope>NUCLEOTIDE SEQUENCE [LARGE SCALE GENOMIC DNA]</scope>
    <source>
        <strain evidence="9">NIES-80</strain>
    </source>
</reference>
<proteinExistence type="predicted"/>
<dbReference type="AlphaFoldDB" id="A0A480AG73"/>
<dbReference type="GO" id="GO:0005524">
    <property type="term" value="F:ATP binding"/>
    <property type="evidence" value="ECO:0007669"/>
    <property type="project" value="UniProtKB-UniRule"/>
</dbReference>
<dbReference type="PROSITE" id="PS50011">
    <property type="entry name" value="PROTEIN_KINASE_DOM"/>
    <property type="match status" value="1"/>
</dbReference>
<dbReference type="Gene3D" id="3.30.200.20">
    <property type="entry name" value="Phosphorylase Kinase, domain 1"/>
    <property type="match status" value="1"/>
</dbReference>
<feature type="binding site" evidence="6">
    <location>
        <position position="77"/>
    </location>
    <ligand>
        <name>ATP</name>
        <dbReference type="ChEBI" id="CHEBI:30616"/>
    </ligand>
</feature>
<evidence type="ECO:0000256" key="1">
    <source>
        <dbReference type="ARBA" id="ARBA00022679"/>
    </source>
</evidence>
<keyword evidence="4 6" id="KW-0067">ATP-binding</keyword>
<sequence length="710" mass="80088">MSIQCPTCLTDNDDHESSCIACGTPLTSSATTSNLHLSPGTLLGNGRYRIDNILGQGGFGITYTATYISNSTKVAIKELWPENAARQGNTVLWPMSITPVQRQQQLQQFQVEAHYLQKCVHPHIVRIYEWFTENDTAYMIMELLVGKSLDKILLETGILAENQIKNYFVQIAGALKVIHSHNLLHRDIKPENIIIVPPDKAVLIDFGAAREFIAGQTGDMTRILTPGYAPYEQYIQKSKRFPSTDLYALCASMYELLTGKLPIEATDRASAFLQGSSVDKLISPRQLRSDLSFLMEKVILTGMQFRVEDRFQTADELINALQGKFVTPQHQRAKELVKQGQLVDAVQAYQKYLQVAPDHGEAAVELALLQIYVDDQQAEIAAKKAIQLQPNDGRGYGVLGLINCRQKNWQEAVKNLEKGVKLSPEQVWIQTNLAWALGKAGNLKMAENTVNQALQLQPDCTFALGLQAWIYIQQQQWKLAIRAATQGIFKSQQIQNNNYNNNYDHLPWLYPYLILALEKAVFTKQVNDVDRRIEEFINQVPDSALAWGLKAWKQCSQDLWNEALTSFQQASSHKLVPGWVLINYGITQENLQGYQSAIQIYENFLQKFTEPQALQAFVLFRLGTLYGQVGELQKARLCLEKAIKYNPGYAEAYHNLGWVLLNIKSQDGQVENSREMLSAYGKAAELYAKEQKLPMSLSIKQAFQFIGVNI</sequence>
<evidence type="ECO:0000256" key="2">
    <source>
        <dbReference type="ARBA" id="ARBA00022741"/>
    </source>
</evidence>
<dbReference type="PROSITE" id="PS00108">
    <property type="entry name" value="PROTEIN_KINASE_ST"/>
    <property type="match status" value="1"/>
</dbReference>
<protein>
    <submittedName>
        <fullName evidence="8">Serine/Threonine protein kinase with TPR repeats</fullName>
    </submittedName>
</protein>
<dbReference type="PROSITE" id="PS00107">
    <property type="entry name" value="PROTEIN_KINASE_ATP"/>
    <property type="match status" value="1"/>
</dbReference>
<dbReference type="SUPFAM" id="SSF56112">
    <property type="entry name" value="Protein kinase-like (PK-like)"/>
    <property type="match status" value="1"/>
</dbReference>
<name>A0A480AG73_9CYAN</name>
<gene>
    <name evidence="8" type="ORF">NIES80_17830</name>
</gene>
<dbReference type="InterPro" id="IPR000719">
    <property type="entry name" value="Prot_kinase_dom"/>
</dbReference>
<dbReference type="SMART" id="SM00220">
    <property type="entry name" value="S_TKc"/>
    <property type="match status" value="1"/>
</dbReference>